<protein>
    <recommendedName>
        <fullName evidence="8">Transmembrane protein 161A</fullName>
    </recommendedName>
</protein>
<dbReference type="InterPro" id="IPR019395">
    <property type="entry name" value="Transmembrane_161A/B"/>
</dbReference>
<comment type="similarity">
    <text evidence="2">Belongs to the TMEM161 family.</text>
</comment>
<reference evidence="11" key="1">
    <citation type="journal article" date="2017" name="Nat. Commun.">
        <title>The North American bullfrog draft genome provides insight into hormonal regulation of long noncoding RNA.</title>
        <authorList>
            <person name="Hammond S.A."/>
            <person name="Warren R.L."/>
            <person name="Vandervalk B.P."/>
            <person name="Kucuk E."/>
            <person name="Khan H."/>
            <person name="Gibb E.A."/>
            <person name="Pandoh P."/>
            <person name="Kirk H."/>
            <person name="Zhao Y."/>
            <person name="Jones M."/>
            <person name="Mungall A.J."/>
            <person name="Coope R."/>
            <person name="Pleasance S."/>
            <person name="Moore R.A."/>
            <person name="Holt R.A."/>
            <person name="Round J.M."/>
            <person name="Ohora S."/>
            <person name="Walle B.V."/>
            <person name="Veldhoen N."/>
            <person name="Helbing C.C."/>
            <person name="Birol I."/>
        </authorList>
    </citation>
    <scope>NUCLEOTIDE SEQUENCE [LARGE SCALE GENOMIC DNA]</scope>
</reference>
<dbReference type="PANTHER" id="PTHR13624">
    <property type="entry name" value="RE42071P"/>
    <property type="match status" value="1"/>
</dbReference>
<evidence type="ECO:0000313" key="10">
    <source>
        <dbReference type="EMBL" id="PIO27179.1"/>
    </source>
</evidence>
<evidence type="ECO:0000256" key="4">
    <source>
        <dbReference type="ARBA" id="ARBA00022729"/>
    </source>
</evidence>
<evidence type="ECO:0000313" key="11">
    <source>
        <dbReference type="Proteomes" id="UP000228934"/>
    </source>
</evidence>
<evidence type="ECO:0000256" key="5">
    <source>
        <dbReference type="ARBA" id="ARBA00022989"/>
    </source>
</evidence>
<feature type="chain" id="PRO_5013836331" description="Transmembrane protein 161A" evidence="9">
    <location>
        <begin position="23"/>
        <end position="79"/>
    </location>
</feature>
<evidence type="ECO:0000256" key="7">
    <source>
        <dbReference type="ARBA" id="ARBA00023180"/>
    </source>
</evidence>
<dbReference type="GO" id="GO:0016020">
    <property type="term" value="C:membrane"/>
    <property type="evidence" value="ECO:0007669"/>
    <property type="project" value="UniProtKB-SubCell"/>
</dbReference>
<dbReference type="Proteomes" id="UP000228934">
    <property type="component" value="Unassembled WGS sequence"/>
</dbReference>
<keyword evidence="3" id="KW-0812">Transmembrane</keyword>
<keyword evidence="11" id="KW-1185">Reference proteome</keyword>
<evidence type="ECO:0000256" key="8">
    <source>
        <dbReference type="ARBA" id="ARBA00040182"/>
    </source>
</evidence>
<sequence length="79" mass="8933">AVMGIQLVVTLLVASIMQRVSPHYSFARWILCNGSLFRFKHPTEDELRALAGKQKPKAKRERCFSSHVVLILSHSVKSL</sequence>
<evidence type="ECO:0000256" key="9">
    <source>
        <dbReference type="SAM" id="SignalP"/>
    </source>
</evidence>
<dbReference type="Pfam" id="PF10268">
    <property type="entry name" value="Tmemb_161AB"/>
    <property type="match status" value="1"/>
</dbReference>
<evidence type="ECO:0000256" key="2">
    <source>
        <dbReference type="ARBA" id="ARBA00009706"/>
    </source>
</evidence>
<dbReference type="PANTHER" id="PTHR13624:SF4">
    <property type="entry name" value="TRANSMEMBRANE PROTEIN 161A"/>
    <property type="match status" value="1"/>
</dbReference>
<proteinExistence type="inferred from homology"/>
<evidence type="ECO:0000256" key="1">
    <source>
        <dbReference type="ARBA" id="ARBA00004141"/>
    </source>
</evidence>
<gene>
    <name evidence="10" type="ORF">AB205_0191950</name>
</gene>
<dbReference type="OrthoDB" id="784140at2759"/>
<organism evidence="10 11">
    <name type="scientific">Aquarana catesbeiana</name>
    <name type="common">American bullfrog</name>
    <name type="synonym">Rana catesbeiana</name>
    <dbReference type="NCBI Taxonomy" id="8400"/>
    <lineage>
        <taxon>Eukaryota</taxon>
        <taxon>Metazoa</taxon>
        <taxon>Chordata</taxon>
        <taxon>Craniata</taxon>
        <taxon>Vertebrata</taxon>
        <taxon>Euteleostomi</taxon>
        <taxon>Amphibia</taxon>
        <taxon>Batrachia</taxon>
        <taxon>Anura</taxon>
        <taxon>Neobatrachia</taxon>
        <taxon>Ranoidea</taxon>
        <taxon>Ranidae</taxon>
        <taxon>Aquarana</taxon>
    </lineage>
</organism>
<dbReference type="AlphaFoldDB" id="A0A2G9RH21"/>
<keyword evidence="5" id="KW-1133">Transmembrane helix</keyword>
<evidence type="ECO:0000256" key="6">
    <source>
        <dbReference type="ARBA" id="ARBA00023136"/>
    </source>
</evidence>
<name>A0A2G9RH21_AQUCT</name>
<keyword evidence="6" id="KW-0472">Membrane</keyword>
<keyword evidence="4 9" id="KW-0732">Signal</keyword>
<feature type="non-terminal residue" evidence="10">
    <location>
        <position position="1"/>
    </location>
</feature>
<dbReference type="EMBL" id="KV942601">
    <property type="protein sequence ID" value="PIO27179.1"/>
    <property type="molecule type" value="Genomic_DNA"/>
</dbReference>
<comment type="subcellular location">
    <subcellularLocation>
        <location evidence="1">Membrane</location>
        <topology evidence="1">Multi-pass membrane protein</topology>
    </subcellularLocation>
</comment>
<evidence type="ECO:0000256" key="3">
    <source>
        <dbReference type="ARBA" id="ARBA00022692"/>
    </source>
</evidence>
<feature type="signal peptide" evidence="9">
    <location>
        <begin position="1"/>
        <end position="22"/>
    </location>
</feature>
<accession>A0A2G9RH21</accession>
<keyword evidence="7" id="KW-0325">Glycoprotein</keyword>